<keyword evidence="1" id="KW-0472">Membrane</keyword>
<dbReference type="PROSITE" id="PS50887">
    <property type="entry name" value="GGDEF"/>
    <property type="match status" value="1"/>
</dbReference>
<keyword evidence="1" id="KW-1133">Transmembrane helix</keyword>
<dbReference type="SUPFAM" id="SSF55073">
    <property type="entry name" value="Nucleotide cyclase"/>
    <property type="match status" value="1"/>
</dbReference>
<dbReference type="Pfam" id="PF00990">
    <property type="entry name" value="GGDEF"/>
    <property type="match status" value="1"/>
</dbReference>
<feature type="domain" description="GGDEF" evidence="2">
    <location>
        <begin position="233"/>
        <end position="370"/>
    </location>
</feature>
<accession>A0A0R2BA41</accession>
<dbReference type="SMART" id="SM00267">
    <property type="entry name" value="GGDEF"/>
    <property type="match status" value="1"/>
</dbReference>
<comment type="caution">
    <text evidence="3">The sequence shown here is derived from an EMBL/GenBank/DDBJ whole genome shotgun (WGS) entry which is preliminary data.</text>
</comment>
<feature type="transmembrane region" description="Helical" evidence="1">
    <location>
        <begin position="144"/>
        <end position="164"/>
    </location>
</feature>
<dbReference type="PATRIC" id="fig|1423733.4.peg.1575"/>
<dbReference type="GO" id="GO:0052621">
    <property type="term" value="F:diguanylate cyclase activity"/>
    <property type="evidence" value="ECO:0007669"/>
    <property type="project" value="TreeGrafter"/>
</dbReference>
<dbReference type="NCBIfam" id="TIGR00254">
    <property type="entry name" value="GGDEF"/>
    <property type="match status" value="1"/>
</dbReference>
<dbReference type="InterPro" id="IPR000160">
    <property type="entry name" value="GGDEF_dom"/>
</dbReference>
<feature type="transmembrane region" description="Helical" evidence="1">
    <location>
        <begin position="46"/>
        <end position="63"/>
    </location>
</feature>
<dbReference type="Gene3D" id="3.30.70.270">
    <property type="match status" value="1"/>
</dbReference>
<evidence type="ECO:0000313" key="3">
    <source>
        <dbReference type="EMBL" id="KRM73305.1"/>
    </source>
</evidence>
<feature type="transmembrane region" description="Helical" evidence="1">
    <location>
        <begin position="176"/>
        <end position="193"/>
    </location>
</feature>
<organism evidence="3 4">
    <name type="scientific">Secundilactobacillus collinoides DSM 20515 = JCM 1123</name>
    <dbReference type="NCBI Taxonomy" id="1423733"/>
    <lineage>
        <taxon>Bacteria</taxon>
        <taxon>Bacillati</taxon>
        <taxon>Bacillota</taxon>
        <taxon>Bacilli</taxon>
        <taxon>Lactobacillales</taxon>
        <taxon>Lactobacillaceae</taxon>
        <taxon>Secundilactobacillus</taxon>
    </lineage>
</organism>
<feature type="transmembrane region" description="Helical" evidence="1">
    <location>
        <begin position="6"/>
        <end position="25"/>
    </location>
</feature>
<dbReference type="Proteomes" id="UP000051845">
    <property type="component" value="Unassembled WGS sequence"/>
</dbReference>
<dbReference type="AlphaFoldDB" id="A0A0R2BA41"/>
<proteinExistence type="predicted"/>
<dbReference type="InterPro" id="IPR029787">
    <property type="entry name" value="Nucleotide_cyclase"/>
</dbReference>
<feature type="transmembrane region" description="Helical" evidence="1">
    <location>
        <begin position="119"/>
        <end position="137"/>
    </location>
</feature>
<dbReference type="EMBL" id="AYYR01000129">
    <property type="protein sequence ID" value="KRM73305.1"/>
    <property type="molecule type" value="Genomic_DNA"/>
</dbReference>
<dbReference type="STRING" id="33960.TY91_04740"/>
<gene>
    <name evidence="3" type="ORF">FC82_GL001498</name>
</gene>
<evidence type="ECO:0000256" key="1">
    <source>
        <dbReference type="SAM" id="Phobius"/>
    </source>
</evidence>
<name>A0A0R2BA41_SECCO</name>
<dbReference type="InterPro" id="IPR043128">
    <property type="entry name" value="Rev_trsase/Diguanyl_cyclase"/>
</dbReference>
<dbReference type="InterPro" id="IPR050469">
    <property type="entry name" value="Diguanylate_Cyclase"/>
</dbReference>
<keyword evidence="1" id="KW-0812">Transmembrane</keyword>
<feature type="transmembrane region" description="Helical" evidence="1">
    <location>
        <begin position="94"/>
        <end position="113"/>
    </location>
</feature>
<dbReference type="RefSeq" id="WP_056997501.1">
    <property type="nucleotide sequence ID" value="NZ_AYYR01000129.1"/>
</dbReference>
<reference evidence="3 4" key="1">
    <citation type="journal article" date="2015" name="Genome Announc.">
        <title>Expanding the biotechnology potential of lactobacilli through comparative genomics of 213 strains and associated genera.</title>
        <authorList>
            <person name="Sun Z."/>
            <person name="Harris H.M."/>
            <person name="McCann A."/>
            <person name="Guo C."/>
            <person name="Argimon S."/>
            <person name="Zhang W."/>
            <person name="Yang X."/>
            <person name="Jeffery I.B."/>
            <person name="Cooney J.C."/>
            <person name="Kagawa T.F."/>
            <person name="Liu W."/>
            <person name="Song Y."/>
            <person name="Salvetti E."/>
            <person name="Wrobel A."/>
            <person name="Rasinkangas P."/>
            <person name="Parkhill J."/>
            <person name="Rea M.C."/>
            <person name="O'Sullivan O."/>
            <person name="Ritari J."/>
            <person name="Douillard F.P."/>
            <person name="Paul Ross R."/>
            <person name="Yang R."/>
            <person name="Briner A.E."/>
            <person name="Felis G.E."/>
            <person name="de Vos W.M."/>
            <person name="Barrangou R."/>
            <person name="Klaenhammer T.R."/>
            <person name="Caufield P.W."/>
            <person name="Cui Y."/>
            <person name="Zhang H."/>
            <person name="O'Toole P.W."/>
        </authorList>
    </citation>
    <scope>NUCLEOTIDE SEQUENCE [LARGE SCALE GENOMIC DNA]</scope>
    <source>
        <strain evidence="3 4">DSM 20515</strain>
    </source>
</reference>
<evidence type="ECO:0000313" key="4">
    <source>
        <dbReference type="Proteomes" id="UP000051845"/>
    </source>
</evidence>
<protein>
    <recommendedName>
        <fullName evidence="2">GGDEF domain-containing protein</fullName>
    </recommendedName>
</protein>
<dbReference type="CDD" id="cd01949">
    <property type="entry name" value="GGDEF"/>
    <property type="match status" value="1"/>
</dbReference>
<evidence type="ECO:0000259" key="2">
    <source>
        <dbReference type="PROSITE" id="PS50887"/>
    </source>
</evidence>
<sequence>MAISIIYTSFLISFVNVGVIGVLQIMMHFINFDDQGEDPRPWRSELIFTAYFTIISLAILWLSTKMPNAFTGMVLVNCQFLLLNNYTDLLQTRLNVGLSAVISIVLFATVLGITGWPLYLFAGGYLLFLLVKFQWFYPFDEHPYFVLTGRYIAGIAFWIAMQQVLHLSQNILEQRLFSFLIAATLCYGYLLVLRHDHVESTRNAHDVHFDSLTSANNWLTFREDLDASFLNHKGLAIVAMDIDRFKEINDTYGHLMGNQALVRFVATMQQTLTELAPQATFYRTGGEEFTVLLPETTMAEAKSIAAACQQRLQTLVLHTEDKQTFGLSSSMGVTVKTAGDTEVMDVFRRADHFLYHSKRNGRNQITTDDDAIAALD</sequence>
<dbReference type="PANTHER" id="PTHR45138">
    <property type="entry name" value="REGULATORY COMPONENTS OF SENSORY TRANSDUCTION SYSTEM"/>
    <property type="match status" value="1"/>
</dbReference>
<dbReference type="PANTHER" id="PTHR45138:SF9">
    <property type="entry name" value="DIGUANYLATE CYCLASE DGCM-RELATED"/>
    <property type="match status" value="1"/>
</dbReference>